<dbReference type="AlphaFoldDB" id="E0I455"/>
<keyword evidence="3 7" id="KW-0812">Transmembrane</keyword>
<evidence type="ECO:0000313" key="10">
    <source>
        <dbReference type="Proteomes" id="UP000005387"/>
    </source>
</evidence>
<evidence type="ECO:0000313" key="9">
    <source>
        <dbReference type="EMBL" id="EFM13069.1"/>
    </source>
</evidence>
<keyword evidence="5 7" id="KW-0472">Membrane</keyword>
<proteinExistence type="predicted"/>
<dbReference type="EMBL" id="AEDD01000001">
    <property type="protein sequence ID" value="EFM13069.1"/>
    <property type="molecule type" value="Genomic_DNA"/>
</dbReference>
<dbReference type="GO" id="GO:0016020">
    <property type="term" value="C:membrane"/>
    <property type="evidence" value="ECO:0007669"/>
    <property type="project" value="InterPro"/>
</dbReference>
<feature type="chain" id="PRO_5039417101" description="Flagellar protein" evidence="8">
    <location>
        <begin position="24"/>
        <end position="208"/>
    </location>
</feature>
<dbReference type="Pfam" id="PF04347">
    <property type="entry name" value="FliO"/>
    <property type="match status" value="1"/>
</dbReference>
<name>E0I455_9BACL</name>
<evidence type="ECO:0000256" key="4">
    <source>
        <dbReference type="ARBA" id="ARBA00022989"/>
    </source>
</evidence>
<keyword evidence="2" id="KW-1003">Cell membrane</keyword>
<feature type="transmembrane region" description="Helical" evidence="7">
    <location>
        <begin position="47"/>
        <end position="69"/>
    </location>
</feature>
<gene>
    <name evidence="9" type="ORF">PaecuDRAFT_0580</name>
</gene>
<evidence type="ECO:0000256" key="8">
    <source>
        <dbReference type="SAM" id="SignalP"/>
    </source>
</evidence>
<feature type="region of interest" description="Disordered" evidence="6">
    <location>
        <begin position="182"/>
        <end position="208"/>
    </location>
</feature>
<dbReference type="eggNOG" id="COG3190">
    <property type="taxonomic scope" value="Bacteria"/>
</dbReference>
<protein>
    <recommendedName>
        <fullName evidence="11">Flagellar protein</fullName>
    </recommendedName>
</protein>
<keyword evidence="10" id="KW-1185">Reference proteome</keyword>
<dbReference type="Proteomes" id="UP000005387">
    <property type="component" value="Unassembled WGS sequence"/>
</dbReference>
<feature type="signal peptide" evidence="8">
    <location>
        <begin position="1"/>
        <end position="23"/>
    </location>
</feature>
<sequence>MKNIQIRIAALATAILPFTALHAAAASEGLETTDTAPTFDGSMTGSLVSVLIALAVIIGLIVLVIKLLSRRNRGWGTNRALRTLGGVALGQHKSLQVVELTGKVYIVGIGEDVRLLDKIDDPEEAARIIAVMEQQNNITWNAATITDFMNKFRKRDGSQAVQDPTRANEGPDFERLLRKKLDEQSQRKQQVETLLRSPNQSDRLMDDE</sequence>
<dbReference type="RefSeq" id="WP_006036597.1">
    <property type="nucleotide sequence ID" value="NZ_AEDD01000001.1"/>
</dbReference>
<comment type="subcellular location">
    <subcellularLocation>
        <location evidence="1">Cell membrane</location>
    </subcellularLocation>
</comment>
<keyword evidence="8" id="KW-0732">Signal</keyword>
<evidence type="ECO:0000256" key="7">
    <source>
        <dbReference type="SAM" id="Phobius"/>
    </source>
</evidence>
<evidence type="ECO:0000256" key="2">
    <source>
        <dbReference type="ARBA" id="ARBA00022475"/>
    </source>
</evidence>
<feature type="compositionally biased region" description="Polar residues" evidence="6">
    <location>
        <begin position="191"/>
        <end position="202"/>
    </location>
</feature>
<dbReference type="GO" id="GO:0044781">
    <property type="term" value="P:bacterial-type flagellum organization"/>
    <property type="evidence" value="ECO:0007669"/>
    <property type="project" value="InterPro"/>
</dbReference>
<keyword evidence="4 7" id="KW-1133">Transmembrane helix</keyword>
<evidence type="ECO:0000256" key="1">
    <source>
        <dbReference type="ARBA" id="ARBA00004236"/>
    </source>
</evidence>
<evidence type="ECO:0000256" key="3">
    <source>
        <dbReference type="ARBA" id="ARBA00022692"/>
    </source>
</evidence>
<dbReference type="InterPro" id="IPR022781">
    <property type="entry name" value="Flagellar_biosynth_FliO"/>
</dbReference>
<organism evidence="9 10">
    <name type="scientific">Paenibacillus curdlanolyticus YK9</name>
    <dbReference type="NCBI Taxonomy" id="717606"/>
    <lineage>
        <taxon>Bacteria</taxon>
        <taxon>Bacillati</taxon>
        <taxon>Bacillota</taxon>
        <taxon>Bacilli</taxon>
        <taxon>Bacillales</taxon>
        <taxon>Paenibacillaceae</taxon>
        <taxon>Paenibacillus</taxon>
    </lineage>
</organism>
<evidence type="ECO:0000256" key="6">
    <source>
        <dbReference type="SAM" id="MobiDB-lite"/>
    </source>
</evidence>
<dbReference type="STRING" id="717606.PaecuDRAFT_0580"/>
<reference evidence="9 10" key="1">
    <citation type="submission" date="2010-07" db="EMBL/GenBank/DDBJ databases">
        <title>The draft genome of Paenibacillus curdlanolyticus YK9.</title>
        <authorList>
            <consortium name="US DOE Joint Genome Institute (JGI-PGF)"/>
            <person name="Lucas S."/>
            <person name="Copeland A."/>
            <person name="Lapidus A."/>
            <person name="Cheng J.-F."/>
            <person name="Bruce D."/>
            <person name="Goodwin L."/>
            <person name="Pitluck S."/>
            <person name="Land M.L."/>
            <person name="Hauser L."/>
            <person name="Chang Y.-J."/>
            <person name="Jeffries C."/>
            <person name="Anderson I.J."/>
            <person name="Johnson E."/>
            <person name="Loganathan U."/>
            <person name="Mulhopadhyay B."/>
            <person name="Kyrpides N."/>
            <person name="Woyke T.J."/>
        </authorList>
    </citation>
    <scope>NUCLEOTIDE SEQUENCE [LARGE SCALE GENOMIC DNA]</scope>
    <source>
        <strain evidence="9 10">YK9</strain>
    </source>
</reference>
<dbReference type="OrthoDB" id="2376965at2"/>
<accession>E0I455</accession>
<evidence type="ECO:0008006" key="11">
    <source>
        <dbReference type="Google" id="ProtNLM"/>
    </source>
</evidence>
<evidence type="ECO:0000256" key="5">
    <source>
        <dbReference type="ARBA" id="ARBA00023136"/>
    </source>
</evidence>